<name>A0A8H4LHD2_9HYPO</name>
<evidence type="ECO:0000313" key="4">
    <source>
        <dbReference type="EMBL" id="KAF4468004.1"/>
    </source>
</evidence>
<dbReference type="InterPro" id="IPR036291">
    <property type="entry name" value="NAD(P)-bd_dom_sf"/>
</dbReference>
<evidence type="ECO:0000256" key="1">
    <source>
        <dbReference type="ARBA" id="ARBA00006484"/>
    </source>
</evidence>
<dbReference type="Pfam" id="PF00106">
    <property type="entry name" value="adh_short"/>
    <property type="match status" value="1"/>
</dbReference>
<protein>
    <submittedName>
        <fullName evidence="4">(-)-trans-carveol dehydrogenase</fullName>
    </submittedName>
</protein>
<comment type="similarity">
    <text evidence="1">Belongs to the short-chain dehydrogenases/reductases (SDR) family.</text>
</comment>
<dbReference type="Gene3D" id="3.40.50.720">
    <property type="entry name" value="NAD(P)-binding Rossmann-like Domain"/>
    <property type="match status" value="1"/>
</dbReference>
<reference evidence="4 5" key="1">
    <citation type="submission" date="2020-01" db="EMBL/GenBank/DDBJ databases">
        <title>Identification and distribution of gene clusters putatively required for synthesis of sphingolipid metabolism inhibitors in phylogenetically diverse species of the filamentous fungus Fusarium.</title>
        <authorList>
            <person name="Kim H.-S."/>
            <person name="Busman M."/>
            <person name="Brown D.W."/>
            <person name="Divon H."/>
            <person name="Uhlig S."/>
            <person name="Proctor R.H."/>
        </authorList>
    </citation>
    <scope>NUCLEOTIDE SEQUENCE [LARGE SCALE GENOMIC DNA]</scope>
    <source>
        <strain evidence="4 5">NRRL 20459</strain>
    </source>
</reference>
<dbReference type="EMBL" id="JAADYS010000669">
    <property type="protein sequence ID" value="KAF4468004.1"/>
    <property type="molecule type" value="Genomic_DNA"/>
</dbReference>
<dbReference type="PANTHER" id="PTHR44229:SF4">
    <property type="entry name" value="15-HYDROXYPROSTAGLANDIN DEHYDROGENASE [NAD(+)]"/>
    <property type="match status" value="1"/>
</dbReference>
<organism evidence="4 5">
    <name type="scientific">Fusarium albosuccineum</name>
    <dbReference type="NCBI Taxonomy" id="1237068"/>
    <lineage>
        <taxon>Eukaryota</taxon>
        <taxon>Fungi</taxon>
        <taxon>Dikarya</taxon>
        <taxon>Ascomycota</taxon>
        <taxon>Pezizomycotina</taxon>
        <taxon>Sordariomycetes</taxon>
        <taxon>Hypocreomycetidae</taxon>
        <taxon>Hypocreales</taxon>
        <taxon>Nectriaceae</taxon>
        <taxon>Fusarium</taxon>
        <taxon>Fusarium decemcellulare species complex</taxon>
    </lineage>
</organism>
<comment type="caution">
    <text evidence="4">The sequence shown here is derived from an EMBL/GenBank/DDBJ whole genome shotgun (WGS) entry which is preliminary data.</text>
</comment>
<dbReference type="SUPFAM" id="SSF56112">
    <property type="entry name" value="Protein kinase-like (PK-like)"/>
    <property type="match status" value="1"/>
</dbReference>
<dbReference type="PRINTS" id="PR00081">
    <property type="entry name" value="GDHRDH"/>
</dbReference>
<dbReference type="Proteomes" id="UP000554235">
    <property type="component" value="Unassembled WGS sequence"/>
</dbReference>
<accession>A0A8H4LHD2</accession>
<dbReference type="GO" id="GO:0005737">
    <property type="term" value="C:cytoplasm"/>
    <property type="evidence" value="ECO:0007669"/>
    <property type="project" value="TreeGrafter"/>
</dbReference>
<dbReference type="SUPFAM" id="SSF51735">
    <property type="entry name" value="NAD(P)-binding Rossmann-fold domains"/>
    <property type="match status" value="1"/>
</dbReference>
<dbReference type="InterPro" id="IPR011009">
    <property type="entry name" value="Kinase-like_dom_sf"/>
</dbReference>
<keyword evidence="2" id="KW-0560">Oxidoreductase</keyword>
<evidence type="ECO:0000313" key="5">
    <source>
        <dbReference type="Proteomes" id="UP000554235"/>
    </source>
</evidence>
<evidence type="ECO:0000256" key="3">
    <source>
        <dbReference type="SAM" id="MobiDB-lite"/>
    </source>
</evidence>
<keyword evidence="5" id="KW-1185">Reference proteome</keyword>
<dbReference type="OrthoDB" id="5371740at2759"/>
<dbReference type="GO" id="GO:0016616">
    <property type="term" value="F:oxidoreductase activity, acting on the CH-OH group of donors, NAD or NADP as acceptor"/>
    <property type="evidence" value="ECO:0007669"/>
    <property type="project" value="TreeGrafter"/>
</dbReference>
<feature type="compositionally biased region" description="Low complexity" evidence="3">
    <location>
        <begin position="317"/>
        <end position="328"/>
    </location>
</feature>
<dbReference type="AlphaFoldDB" id="A0A8H4LHD2"/>
<proteinExistence type="inferred from homology"/>
<dbReference type="InterPro" id="IPR002347">
    <property type="entry name" value="SDR_fam"/>
</dbReference>
<feature type="region of interest" description="Disordered" evidence="3">
    <location>
        <begin position="307"/>
        <end position="342"/>
    </location>
</feature>
<dbReference type="PANTHER" id="PTHR44229">
    <property type="entry name" value="15-HYDROXYPROSTAGLANDIN DEHYDROGENASE [NAD(+)]"/>
    <property type="match status" value="1"/>
</dbReference>
<gene>
    <name evidence="4" type="ORF">FALBO_5124</name>
</gene>
<sequence>MTDFGLGDDDLTALKGKVIIVTGGSSGIGLATVELLLSVGASVVCGDVQTPRKDFKGAFKFVKTDVTKWEDLIMLFNEAKEAHGRVDHVFANAGIGPRADYLSTQLDPNGNLIEPSNMNLDVNLKGVINTSTLAIYHLRQRSEGGSIVITGSATGLQRFRAVDYATGKHGVLGFGRGLVPLLEEFQPPIRINTLVPSWTDSDVLPSLKSQLNDINIKVQPASVVARCAASLMADTSMNGRVVHVQRGKYTEVDEAILLPAYERINGDDDPSEDEVLKRLMEAAPAASAPISMTSFWTSNGCRVFPPQPDSGMKGWTSSEPSSSGYQPSLPHPTDFPTGDSQVPIRPRADYLDEAAGRKRGFSEVASSSPPPRRVALQLRVGNGQGSQPQCRDAPLCTQRYPEGPQPGGTLDERCPNVLPHRQGGTDVEHAITAGELVTLLKAQLDANIDRCSPFGNRGGYCAPFKLVCTTYGYTVVGKGTTSELWKQVSQEAQAYQILRKAQGSAVPVFLGTIDLAKIYFLHGAGEIRHMLVMGRGGESIASMELVPWLLREIHKSNEEIRALGFYHEDFRRDNALWNEELGRALIIDFHRCTLKYQLRLKPSRSANRSMKRPLDWTESGDVKRLRVP</sequence>
<evidence type="ECO:0000256" key="2">
    <source>
        <dbReference type="ARBA" id="ARBA00023002"/>
    </source>
</evidence>